<evidence type="ECO:0000313" key="3">
    <source>
        <dbReference type="Proteomes" id="UP000005447"/>
    </source>
</evidence>
<accession>A0A286XB35</accession>
<organism evidence="2 3">
    <name type="scientific">Cavia porcellus</name>
    <name type="common">Guinea pig</name>
    <dbReference type="NCBI Taxonomy" id="10141"/>
    <lineage>
        <taxon>Eukaryota</taxon>
        <taxon>Metazoa</taxon>
        <taxon>Chordata</taxon>
        <taxon>Craniata</taxon>
        <taxon>Vertebrata</taxon>
        <taxon>Euteleostomi</taxon>
        <taxon>Mammalia</taxon>
        <taxon>Eutheria</taxon>
        <taxon>Euarchontoglires</taxon>
        <taxon>Glires</taxon>
        <taxon>Rodentia</taxon>
        <taxon>Hystricomorpha</taxon>
        <taxon>Caviidae</taxon>
        <taxon>Cavia</taxon>
    </lineage>
</organism>
<proteinExistence type="predicted"/>
<evidence type="ECO:0000256" key="1">
    <source>
        <dbReference type="SAM" id="Coils"/>
    </source>
</evidence>
<dbReference type="Bgee" id="ENSCPOG00000014792">
    <property type="expression patterns" value="Expressed in adult mammalian kidney and 11 other cell types or tissues"/>
</dbReference>
<evidence type="ECO:0008006" key="4">
    <source>
        <dbReference type="Google" id="ProtNLM"/>
    </source>
</evidence>
<dbReference type="EMBL" id="AAKN02019075">
    <property type="status" value="NOT_ANNOTATED_CDS"/>
    <property type="molecule type" value="Genomic_DNA"/>
</dbReference>
<gene>
    <name evidence="2" type="primary">Traf3ip3</name>
</gene>
<evidence type="ECO:0000313" key="2">
    <source>
        <dbReference type="Ensembl" id="ENSCPOP00000022647.1"/>
    </source>
</evidence>
<feature type="coiled-coil region" evidence="1">
    <location>
        <begin position="1"/>
        <end position="148"/>
    </location>
</feature>
<dbReference type="Ensembl" id="ENSCPOT00000040759.1">
    <property type="protein sequence ID" value="ENSCPOP00000022647.1"/>
    <property type="gene ID" value="ENSCPOG00000014792.4"/>
</dbReference>
<dbReference type="PANTHER" id="PTHR15715">
    <property type="entry name" value="CENTROSOMAL PROTEIN OF 170 KDA"/>
    <property type="match status" value="1"/>
</dbReference>
<dbReference type="SUPFAM" id="SSF57997">
    <property type="entry name" value="Tropomyosin"/>
    <property type="match status" value="1"/>
</dbReference>
<keyword evidence="3" id="KW-1185">Reference proteome</keyword>
<reference evidence="2" key="2">
    <citation type="submission" date="2025-08" db="UniProtKB">
        <authorList>
            <consortium name="Ensembl"/>
        </authorList>
    </citation>
    <scope>IDENTIFICATION</scope>
    <source>
        <strain evidence="2">2N</strain>
    </source>
</reference>
<sequence length="160" mass="18987">MKKVLLEMEDQKNNYEQKAKESLQKVLEEKMGAEQQLQSTQRSLALAEQKCEEWRSQYEALKEDWRTLEAQHRELESQLHVLQSKLQGADSRDAQMNQALRLLENEHQELQAKIEYLQREQDLCTSDSQDLQGLLQKQSLQLQEQEELLKKGQQIYYHKS</sequence>
<dbReference type="VEuPathDB" id="HostDB:ENSCPOG00000014792"/>
<name>A0A286XB35_CAVPO</name>
<reference evidence="3" key="1">
    <citation type="journal article" date="2011" name="Nature">
        <title>A high-resolution map of human evolutionary constraint using 29 mammals.</title>
        <authorList>
            <person name="Lindblad-Toh K."/>
            <person name="Garber M."/>
            <person name="Zuk O."/>
            <person name="Lin M.F."/>
            <person name="Parker B.J."/>
            <person name="Washietl S."/>
            <person name="Kheradpour P."/>
            <person name="Ernst J."/>
            <person name="Jordan G."/>
            <person name="Mauceli E."/>
            <person name="Ward L.D."/>
            <person name="Lowe C.B."/>
            <person name="Holloway A.K."/>
            <person name="Clamp M."/>
            <person name="Gnerre S."/>
            <person name="Alfoldi J."/>
            <person name="Beal K."/>
            <person name="Chang J."/>
            <person name="Clawson H."/>
            <person name="Cuff J."/>
            <person name="Di Palma F."/>
            <person name="Fitzgerald S."/>
            <person name="Flicek P."/>
            <person name="Guttman M."/>
            <person name="Hubisz M.J."/>
            <person name="Jaffe D.B."/>
            <person name="Jungreis I."/>
            <person name="Kent W.J."/>
            <person name="Kostka D."/>
            <person name="Lara M."/>
            <person name="Martins A.L."/>
            <person name="Massingham T."/>
            <person name="Moltke I."/>
            <person name="Raney B.J."/>
            <person name="Rasmussen M.D."/>
            <person name="Robinson J."/>
            <person name="Stark A."/>
            <person name="Vilella A.J."/>
            <person name="Wen J."/>
            <person name="Xie X."/>
            <person name="Zody M.C."/>
            <person name="Baldwin J."/>
            <person name="Bloom T."/>
            <person name="Chin C.W."/>
            <person name="Heiman D."/>
            <person name="Nicol R."/>
            <person name="Nusbaum C."/>
            <person name="Young S."/>
            <person name="Wilkinson J."/>
            <person name="Worley K.C."/>
            <person name="Kovar C.L."/>
            <person name="Muzny D.M."/>
            <person name="Gibbs R.A."/>
            <person name="Cree A."/>
            <person name="Dihn H.H."/>
            <person name="Fowler G."/>
            <person name="Jhangiani S."/>
            <person name="Joshi V."/>
            <person name="Lee S."/>
            <person name="Lewis L.R."/>
            <person name="Nazareth L.V."/>
            <person name="Okwuonu G."/>
            <person name="Santibanez J."/>
            <person name="Warren W.C."/>
            <person name="Mardis E.R."/>
            <person name="Weinstock G.M."/>
            <person name="Wilson R.K."/>
            <person name="Delehaunty K."/>
            <person name="Dooling D."/>
            <person name="Fronik C."/>
            <person name="Fulton L."/>
            <person name="Fulton B."/>
            <person name="Graves T."/>
            <person name="Minx P."/>
            <person name="Sodergren E."/>
            <person name="Birney E."/>
            <person name="Margulies E.H."/>
            <person name="Herrero J."/>
            <person name="Green E.D."/>
            <person name="Haussler D."/>
            <person name="Siepel A."/>
            <person name="Goldman N."/>
            <person name="Pollard K.S."/>
            <person name="Pedersen J.S."/>
            <person name="Lander E.S."/>
            <person name="Kellis M."/>
        </authorList>
    </citation>
    <scope>NUCLEOTIDE SEQUENCE [LARGE SCALE GENOMIC DNA]</scope>
    <source>
        <strain evidence="3">2N</strain>
    </source>
</reference>
<dbReference type="AlphaFoldDB" id="A0A286XB35"/>
<keyword evidence="1" id="KW-0175">Coiled coil</keyword>
<dbReference type="InterPro" id="IPR051176">
    <property type="entry name" value="Cent_Immune-Sig_Mod"/>
</dbReference>
<dbReference type="GeneTree" id="ENSGT00940000160260"/>
<protein>
    <recommendedName>
        <fullName evidence="4">TRAF3 interacting protein 3</fullName>
    </recommendedName>
</protein>
<dbReference type="Proteomes" id="UP000005447">
    <property type="component" value="Unassembled WGS sequence"/>
</dbReference>
<reference evidence="2" key="3">
    <citation type="submission" date="2025-09" db="UniProtKB">
        <authorList>
            <consortium name="Ensembl"/>
        </authorList>
    </citation>
    <scope>IDENTIFICATION</scope>
    <source>
        <strain evidence="2">2N</strain>
    </source>
</reference>
<dbReference type="PANTHER" id="PTHR15715:SF21">
    <property type="entry name" value="TRAF3-INTERACTING JNK-ACTIVATING MODULATOR"/>
    <property type="match status" value="1"/>
</dbReference>